<proteinExistence type="predicted"/>
<evidence type="ECO:0000313" key="2">
    <source>
        <dbReference type="EMBL" id="KAG2190353.1"/>
    </source>
</evidence>
<protein>
    <recommendedName>
        <fullName evidence="1">PiggyBac transposable element-derived protein domain-containing protein</fullName>
    </recommendedName>
</protein>
<organism evidence="2 3">
    <name type="scientific">Mucor plumbeus</name>
    <dbReference type="NCBI Taxonomy" id="97098"/>
    <lineage>
        <taxon>Eukaryota</taxon>
        <taxon>Fungi</taxon>
        <taxon>Fungi incertae sedis</taxon>
        <taxon>Mucoromycota</taxon>
        <taxon>Mucoromycotina</taxon>
        <taxon>Mucoromycetes</taxon>
        <taxon>Mucorales</taxon>
        <taxon>Mucorineae</taxon>
        <taxon>Mucoraceae</taxon>
        <taxon>Mucor</taxon>
    </lineage>
</organism>
<dbReference type="EMBL" id="JAEPRC010000987">
    <property type="protein sequence ID" value="KAG2190353.1"/>
    <property type="molecule type" value="Genomic_DNA"/>
</dbReference>
<dbReference type="Pfam" id="PF13843">
    <property type="entry name" value="DDE_Tnp_1_7"/>
    <property type="match status" value="1"/>
</dbReference>
<keyword evidence="3" id="KW-1185">Reference proteome</keyword>
<dbReference type="InterPro" id="IPR029526">
    <property type="entry name" value="PGBD"/>
</dbReference>
<dbReference type="OrthoDB" id="2409026at2759"/>
<dbReference type="PANTHER" id="PTHR46599:SF3">
    <property type="entry name" value="PIGGYBAC TRANSPOSABLE ELEMENT-DERIVED PROTEIN 4"/>
    <property type="match status" value="1"/>
</dbReference>
<sequence>MPPAHPNLDVNVLVSMSKRFVNNVDAKTILRTKYDWNTPRLNFKGRTIGRSEVNNHVMYEVILDEVPGIRLTVKQGSLKYLGPLETGVPVTTDPTEVFTIFEETEDLLEDAIQEDEDDEELEVDLTPTDGWTNGEVFVDSRLCGESYQQSNAKLNLANSRNATPLDYFLFFLPHDHFQSIINNTNLSARNIDSSWKDLTYQEYMMWIALLTVMTVIRHSDRKAYWRQGSSHFLMNINFSEYMSYKRFNDIMHMHVFEIYSFEKQQLDPLYQIRSTIEAFNDHMAKCLIPGKYLVIDESMNQWLGTGMPNLKKVPRKPHPIGQEFKTLADHHTFCILQMDTVSDPKPKEYDDDPGMRKLTATIKRLVKPWFGSGRTVIADSWFGSPDMTAMLSDLVLYSIMQVTKLRYWPRGMPTTDIVEQVEEAHGSFYTMKKDSSSGKIFTCAYRDKKVKAFISSCGTTRLAGQRTFVGSGGNQVTIQRPAAVDEYETHKSSVDAANNLRDNLISYHDIISTERWEMRFFVFANDGKMAHSSFKDTLAWTFLKHCKELTLQTETISDDQRIFRSNLNHAHVSMTGMNGRKRVRLACKSCSSSGVSGTRIEKSCSCSPLIPMCQTCHNNHLHDIWALQARLNNSL</sequence>
<accession>A0A8H7QD83</accession>
<dbReference type="Proteomes" id="UP000650833">
    <property type="component" value="Unassembled WGS sequence"/>
</dbReference>
<reference evidence="2" key="1">
    <citation type="submission" date="2020-12" db="EMBL/GenBank/DDBJ databases">
        <title>Metabolic potential, ecology and presence of endohyphal bacteria is reflected in genomic diversity of Mucoromycotina.</title>
        <authorList>
            <person name="Muszewska A."/>
            <person name="Okrasinska A."/>
            <person name="Steczkiewicz K."/>
            <person name="Drgas O."/>
            <person name="Orlowska M."/>
            <person name="Perlinska-Lenart U."/>
            <person name="Aleksandrzak-Piekarczyk T."/>
            <person name="Szatraj K."/>
            <person name="Zielenkiewicz U."/>
            <person name="Pilsyk S."/>
            <person name="Malc E."/>
            <person name="Mieczkowski P."/>
            <person name="Kruszewska J.S."/>
            <person name="Biernat P."/>
            <person name="Pawlowska J."/>
        </authorList>
    </citation>
    <scope>NUCLEOTIDE SEQUENCE</scope>
    <source>
        <strain evidence="2">CBS 226.32</strain>
    </source>
</reference>
<name>A0A8H7QD83_9FUNG</name>
<evidence type="ECO:0000313" key="3">
    <source>
        <dbReference type="Proteomes" id="UP000650833"/>
    </source>
</evidence>
<evidence type="ECO:0000259" key="1">
    <source>
        <dbReference type="Pfam" id="PF13843"/>
    </source>
</evidence>
<gene>
    <name evidence="2" type="ORF">INT46_010293</name>
</gene>
<feature type="domain" description="PiggyBac transposable element-derived protein" evidence="1">
    <location>
        <begin position="163"/>
        <end position="524"/>
    </location>
</feature>
<dbReference type="PANTHER" id="PTHR46599">
    <property type="entry name" value="PIGGYBAC TRANSPOSABLE ELEMENT-DERIVED PROTEIN 4"/>
    <property type="match status" value="1"/>
</dbReference>
<comment type="caution">
    <text evidence="2">The sequence shown here is derived from an EMBL/GenBank/DDBJ whole genome shotgun (WGS) entry which is preliminary data.</text>
</comment>
<dbReference type="AlphaFoldDB" id="A0A8H7QD83"/>